<proteinExistence type="predicted"/>
<feature type="domain" description="Glycosyltransferase 2-like" evidence="2">
    <location>
        <begin position="51"/>
        <end position="175"/>
    </location>
</feature>
<dbReference type="Pfam" id="PF00535">
    <property type="entry name" value="Glycos_transf_2"/>
    <property type="match status" value="1"/>
</dbReference>
<keyword evidence="4" id="KW-1185">Reference proteome</keyword>
<dbReference type="AlphaFoldDB" id="A0ABD5SE28"/>
<dbReference type="SUPFAM" id="SSF53448">
    <property type="entry name" value="Nucleotide-diphospho-sugar transferases"/>
    <property type="match status" value="1"/>
</dbReference>
<dbReference type="InterPro" id="IPR001173">
    <property type="entry name" value="Glyco_trans_2-like"/>
</dbReference>
<protein>
    <submittedName>
        <fullName evidence="3">Glycosyltransferase family 2 protein</fullName>
    </submittedName>
</protein>
<name>A0ABD5SE28_9EURY</name>
<dbReference type="InterPro" id="IPR029044">
    <property type="entry name" value="Nucleotide-diphossugar_trans"/>
</dbReference>
<evidence type="ECO:0000256" key="1">
    <source>
        <dbReference type="SAM" id="MobiDB-lite"/>
    </source>
</evidence>
<dbReference type="Gene3D" id="3.90.550.10">
    <property type="entry name" value="Spore Coat Polysaccharide Biosynthesis Protein SpsA, Chain A"/>
    <property type="match status" value="1"/>
</dbReference>
<dbReference type="PANTHER" id="PTHR43685:SF2">
    <property type="entry name" value="GLYCOSYLTRANSFERASE 2-LIKE DOMAIN-CONTAINING PROTEIN"/>
    <property type="match status" value="1"/>
</dbReference>
<gene>
    <name evidence="3" type="ORF">ACFQEU_09635</name>
</gene>
<comment type="caution">
    <text evidence="3">The sequence shown here is derived from an EMBL/GenBank/DDBJ whole genome shotgun (WGS) entry which is preliminary data.</text>
</comment>
<feature type="region of interest" description="Disordered" evidence="1">
    <location>
        <begin position="9"/>
        <end position="46"/>
    </location>
</feature>
<sequence length="351" mass="39639">MRWDLHEWLPTRSRTSPDAEDSEERKDVTGGTMRSTGDATAADPDRPLVTAVVTTYNRPSYLRDSVESVLAQTYDRIELVVVDDCSETPASETLAGLDVESLVRYQCLRHDTNRGVNAARNTGVEAGSGRYVAFLDDDDRWVPEKIERQVEGFEAADEDAGVVYSGLKAIHEDGVREESPPRIDGDMTKALLCRNVVGSMSVVMVRRDLATAVPFDEEFEAWADLEWFVRVSQHAAFVRLPEPLVVYEYTSHGRLSDDFEKKRRGYYSFLDRFDDVAASYGRPFHRKMRAWAAYRTGSSALYTGSYTEARCFLLVAVTQYPLELRFFKYLLTSLGGRSTHQLAQRIARALG</sequence>
<dbReference type="RefSeq" id="WP_379781578.1">
    <property type="nucleotide sequence ID" value="NZ_JBHSWW010000133.1"/>
</dbReference>
<dbReference type="EMBL" id="JBHSWW010000133">
    <property type="protein sequence ID" value="MFC6753718.1"/>
    <property type="molecule type" value="Genomic_DNA"/>
</dbReference>
<dbReference type="PANTHER" id="PTHR43685">
    <property type="entry name" value="GLYCOSYLTRANSFERASE"/>
    <property type="match status" value="1"/>
</dbReference>
<accession>A0ABD5SE28</accession>
<evidence type="ECO:0000259" key="2">
    <source>
        <dbReference type="Pfam" id="PF00535"/>
    </source>
</evidence>
<organism evidence="3 4">
    <name type="scientific">Halorubrum tibetense</name>
    <dbReference type="NCBI Taxonomy" id="175631"/>
    <lineage>
        <taxon>Archaea</taxon>
        <taxon>Methanobacteriati</taxon>
        <taxon>Methanobacteriota</taxon>
        <taxon>Stenosarchaea group</taxon>
        <taxon>Halobacteria</taxon>
        <taxon>Halobacteriales</taxon>
        <taxon>Haloferacaceae</taxon>
        <taxon>Halorubrum</taxon>
    </lineage>
</organism>
<dbReference type="Proteomes" id="UP001596442">
    <property type="component" value="Unassembled WGS sequence"/>
</dbReference>
<reference evidence="3 4" key="1">
    <citation type="journal article" date="2019" name="Int. J. Syst. Evol. Microbiol.">
        <title>The Global Catalogue of Microorganisms (GCM) 10K type strain sequencing project: providing services to taxonomists for standard genome sequencing and annotation.</title>
        <authorList>
            <consortium name="The Broad Institute Genomics Platform"/>
            <consortium name="The Broad Institute Genome Sequencing Center for Infectious Disease"/>
            <person name="Wu L."/>
            <person name="Ma J."/>
        </authorList>
    </citation>
    <scope>NUCLEOTIDE SEQUENCE [LARGE SCALE GENOMIC DNA]</scope>
    <source>
        <strain evidence="3 4">CGMCC 1.3239</strain>
    </source>
</reference>
<dbReference type="InterPro" id="IPR050834">
    <property type="entry name" value="Glycosyltransf_2"/>
</dbReference>
<dbReference type="CDD" id="cd00761">
    <property type="entry name" value="Glyco_tranf_GTA_type"/>
    <property type="match status" value="1"/>
</dbReference>
<evidence type="ECO:0000313" key="4">
    <source>
        <dbReference type="Proteomes" id="UP001596442"/>
    </source>
</evidence>
<evidence type="ECO:0000313" key="3">
    <source>
        <dbReference type="EMBL" id="MFC6753718.1"/>
    </source>
</evidence>